<sequence length="139" mass="15498">MKKRKMLILALLVVGLVGVGITGGKYYMNEKAEKEKVELQTSDYSIHKQKILAKIIKRTFSDVQSITFEKESIFKNHGDGDIVLNANISTSNKQYKIEVLLPDSDNQKNLGAVLGETPEAGKTINQINIVFTNGEEEEI</sequence>
<dbReference type="AlphaFoldDB" id="A0A2A5SY10"/>
<evidence type="ECO:0000313" key="2">
    <source>
        <dbReference type="Proteomes" id="UP000218711"/>
    </source>
</evidence>
<comment type="caution">
    <text evidence="1">The sequence shown here is derived from an EMBL/GenBank/DDBJ whole genome shotgun (WGS) entry which is preliminary data.</text>
</comment>
<dbReference type="Proteomes" id="UP000218711">
    <property type="component" value="Unassembled WGS sequence"/>
</dbReference>
<gene>
    <name evidence="1" type="ORF">RU92_GL000467</name>
</gene>
<dbReference type="RefSeq" id="WP_043735481.1">
    <property type="nucleotide sequence ID" value="NZ_JXKC01000001.1"/>
</dbReference>
<organism evidence="1 2">
    <name type="scientific">Lactococcus cremoris subsp. tructae</name>
    <dbReference type="NCBI Taxonomy" id="542833"/>
    <lineage>
        <taxon>Bacteria</taxon>
        <taxon>Bacillati</taxon>
        <taxon>Bacillota</taxon>
        <taxon>Bacilli</taxon>
        <taxon>Lactobacillales</taxon>
        <taxon>Streptococcaceae</taxon>
        <taxon>Lactococcus</taxon>
    </lineage>
</organism>
<evidence type="ECO:0000313" key="1">
    <source>
        <dbReference type="EMBL" id="PCS20819.1"/>
    </source>
</evidence>
<reference evidence="1 2" key="1">
    <citation type="submission" date="2014-12" db="EMBL/GenBank/DDBJ databases">
        <title>Draft genome sequences of 10 type strains of Lactococcus.</title>
        <authorList>
            <person name="Sun Z."/>
            <person name="Zhong Z."/>
            <person name="Liu W."/>
            <person name="Zhang W."/>
            <person name="Zhang H."/>
        </authorList>
    </citation>
    <scope>NUCLEOTIDE SEQUENCE [LARGE SCALE GENOMIC DNA]</scope>
    <source>
        <strain evidence="1 2">DSM 21502</strain>
    </source>
</reference>
<accession>A0A2A5SY10</accession>
<protein>
    <recommendedName>
        <fullName evidence="3">DUF1310 family protein</fullName>
    </recommendedName>
</protein>
<proteinExistence type="predicted"/>
<dbReference type="EMBL" id="JXKC01000001">
    <property type="protein sequence ID" value="PCS20819.1"/>
    <property type="molecule type" value="Genomic_DNA"/>
</dbReference>
<evidence type="ECO:0008006" key="3">
    <source>
        <dbReference type="Google" id="ProtNLM"/>
    </source>
</evidence>
<name>A0A2A5SY10_LACLC</name>